<evidence type="ECO:0000256" key="1">
    <source>
        <dbReference type="SAM" id="MobiDB-lite"/>
    </source>
</evidence>
<organism evidence="2 3">
    <name type="scientific">Fusarium culmorum</name>
    <dbReference type="NCBI Taxonomy" id="5516"/>
    <lineage>
        <taxon>Eukaryota</taxon>
        <taxon>Fungi</taxon>
        <taxon>Dikarya</taxon>
        <taxon>Ascomycota</taxon>
        <taxon>Pezizomycotina</taxon>
        <taxon>Sordariomycetes</taxon>
        <taxon>Hypocreomycetidae</taxon>
        <taxon>Hypocreales</taxon>
        <taxon>Nectriaceae</taxon>
        <taxon>Fusarium</taxon>
    </lineage>
</organism>
<dbReference type="AlphaFoldDB" id="A0A2T4GJY8"/>
<feature type="region of interest" description="Disordered" evidence="1">
    <location>
        <begin position="1"/>
        <end position="31"/>
    </location>
</feature>
<feature type="compositionally biased region" description="Polar residues" evidence="1">
    <location>
        <begin position="17"/>
        <end position="29"/>
    </location>
</feature>
<gene>
    <name evidence="2" type="ORF">FCULG_00002127</name>
</gene>
<evidence type="ECO:0000313" key="3">
    <source>
        <dbReference type="Proteomes" id="UP000241587"/>
    </source>
</evidence>
<dbReference type="OrthoDB" id="10391578at2759"/>
<proteinExistence type="predicted"/>
<reference evidence="2 3" key="1">
    <citation type="submission" date="2018-02" db="EMBL/GenBank/DDBJ databases">
        <title>Fusarium culmorum secondary metabolites in fungal-bacterial-plant interactions.</title>
        <authorList>
            <person name="Schmidt R."/>
        </authorList>
    </citation>
    <scope>NUCLEOTIDE SEQUENCE [LARGE SCALE GENOMIC DNA]</scope>
    <source>
        <strain evidence="2 3">PV</strain>
    </source>
</reference>
<protein>
    <submittedName>
        <fullName evidence="2">Uncharacterized protein</fullName>
    </submittedName>
</protein>
<dbReference type="EMBL" id="PVEM01000012">
    <property type="protein sequence ID" value="PTD03872.1"/>
    <property type="molecule type" value="Genomic_DNA"/>
</dbReference>
<keyword evidence="3" id="KW-1185">Reference proteome</keyword>
<evidence type="ECO:0000313" key="2">
    <source>
        <dbReference type="EMBL" id="PTD03872.1"/>
    </source>
</evidence>
<name>A0A2T4GJY8_FUSCU</name>
<comment type="caution">
    <text evidence="2">The sequence shown here is derived from an EMBL/GenBank/DDBJ whole genome shotgun (WGS) entry which is preliminary data.</text>
</comment>
<dbReference type="OMA" id="DSCQVKG"/>
<feature type="compositionally biased region" description="Basic residues" evidence="1">
    <location>
        <begin position="1"/>
        <end position="12"/>
    </location>
</feature>
<accession>A0A2T4GJY8</accession>
<sequence>MDGTRSRLRSKSRSTTDGKPQNHTQQQRRPLSASPLVSYGRYLGFSPLVPTSTGTVRYLGRPSVTRYWMSTLLYRLSGLVKFLGGSDCRSRLFVVYQFIRNEDVEEEKTRQAGRYPESKGGITYYQAPMGLDSCQVKGSPQSSVGGVHREM</sequence>
<dbReference type="Proteomes" id="UP000241587">
    <property type="component" value="Unassembled WGS sequence"/>
</dbReference>